<dbReference type="PROSITE" id="PS51198">
    <property type="entry name" value="UVRD_HELICASE_ATP_BIND"/>
    <property type="match status" value="1"/>
</dbReference>
<dbReference type="Pfam" id="PF00580">
    <property type="entry name" value="UvrD-helicase"/>
    <property type="match status" value="1"/>
</dbReference>
<keyword evidence="1 5" id="KW-0547">Nucleotide-binding</keyword>
<evidence type="ECO:0000256" key="5">
    <source>
        <dbReference type="PROSITE-ProRule" id="PRU00560"/>
    </source>
</evidence>
<accession>A0AAD4HTS9</accession>
<feature type="region of interest" description="Disordered" evidence="6">
    <location>
        <begin position="237"/>
        <end position="256"/>
    </location>
</feature>
<dbReference type="GO" id="GO:0016787">
    <property type="term" value="F:hydrolase activity"/>
    <property type="evidence" value="ECO:0007669"/>
    <property type="project" value="UniProtKB-UniRule"/>
</dbReference>
<feature type="compositionally biased region" description="Basic and acidic residues" evidence="6">
    <location>
        <begin position="1953"/>
        <end position="1963"/>
    </location>
</feature>
<name>A0AAD4HTS9_9AGAM</name>
<dbReference type="InterPro" id="IPR027417">
    <property type="entry name" value="P-loop_NTPase"/>
</dbReference>
<keyword evidence="4 5" id="KW-0067">ATP-binding</keyword>
<dbReference type="Proteomes" id="UP001195769">
    <property type="component" value="Unassembled WGS sequence"/>
</dbReference>
<organism evidence="8 9">
    <name type="scientific">Suillus fuscotomentosus</name>
    <dbReference type="NCBI Taxonomy" id="1912939"/>
    <lineage>
        <taxon>Eukaryota</taxon>
        <taxon>Fungi</taxon>
        <taxon>Dikarya</taxon>
        <taxon>Basidiomycota</taxon>
        <taxon>Agaricomycotina</taxon>
        <taxon>Agaricomycetes</taxon>
        <taxon>Agaricomycetidae</taxon>
        <taxon>Boletales</taxon>
        <taxon>Suillineae</taxon>
        <taxon>Suillaceae</taxon>
        <taxon>Suillus</taxon>
    </lineage>
</organism>
<feature type="domain" description="UvrD-like helicase ATP-binding" evidence="7">
    <location>
        <begin position="468"/>
        <end position="836"/>
    </location>
</feature>
<dbReference type="GO" id="GO:0005524">
    <property type="term" value="F:ATP binding"/>
    <property type="evidence" value="ECO:0007669"/>
    <property type="project" value="UniProtKB-UniRule"/>
</dbReference>
<protein>
    <recommendedName>
        <fullName evidence="7">UvrD-like helicase ATP-binding domain-containing protein</fullName>
    </recommendedName>
</protein>
<gene>
    <name evidence="8" type="ORF">F5891DRAFT_1134687</name>
</gene>
<evidence type="ECO:0000256" key="3">
    <source>
        <dbReference type="ARBA" id="ARBA00022806"/>
    </source>
</evidence>
<dbReference type="Pfam" id="PF13361">
    <property type="entry name" value="UvrD_C"/>
    <property type="match status" value="1"/>
</dbReference>
<dbReference type="Gene3D" id="3.40.50.300">
    <property type="entry name" value="P-loop containing nucleotide triphosphate hydrolases"/>
    <property type="match status" value="2"/>
</dbReference>
<proteinExistence type="predicted"/>
<dbReference type="InterPro" id="IPR014016">
    <property type="entry name" value="UvrD-like_ATP-bd"/>
</dbReference>
<feature type="region of interest" description="Disordered" evidence="6">
    <location>
        <begin position="1953"/>
        <end position="1992"/>
    </location>
</feature>
<dbReference type="InterPro" id="IPR014017">
    <property type="entry name" value="DNA_helicase_UvrD-like_C"/>
</dbReference>
<dbReference type="InterPro" id="IPR039904">
    <property type="entry name" value="TRANK1"/>
</dbReference>
<dbReference type="InterPro" id="IPR011990">
    <property type="entry name" value="TPR-like_helical_dom_sf"/>
</dbReference>
<evidence type="ECO:0000259" key="7">
    <source>
        <dbReference type="PROSITE" id="PS51198"/>
    </source>
</evidence>
<evidence type="ECO:0000313" key="9">
    <source>
        <dbReference type="Proteomes" id="UP001195769"/>
    </source>
</evidence>
<feature type="compositionally biased region" description="Acidic residues" evidence="6">
    <location>
        <begin position="1965"/>
        <end position="1976"/>
    </location>
</feature>
<dbReference type="Gene3D" id="1.25.40.10">
    <property type="entry name" value="Tetratricopeptide repeat domain"/>
    <property type="match status" value="1"/>
</dbReference>
<evidence type="ECO:0000313" key="8">
    <source>
        <dbReference type="EMBL" id="KAG1908593.1"/>
    </source>
</evidence>
<dbReference type="SUPFAM" id="SSF48452">
    <property type="entry name" value="TPR-like"/>
    <property type="match status" value="1"/>
</dbReference>
<dbReference type="PANTHER" id="PTHR21529">
    <property type="entry name" value="MAMMARY TURMOR VIRUS RECEPTOR HOMOLOG 1, 2 MTVR1, 2"/>
    <property type="match status" value="1"/>
</dbReference>
<feature type="binding site" evidence="5">
    <location>
        <begin position="489"/>
        <end position="496"/>
    </location>
    <ligand>
        <name>ATP</name>
        <dbReference type="ChEBI" id="CHEBI:30616"/>
    </ligand>
</feature>
<dbReference type="PANTHER" id="PTHR21529:SF4">
    <property type="entry name" value="TPR AND ANKYRIN REPEAT-CONTAINING PROTEIN 1"/>
    <property type="match status" value="1"/>
</dbReference>
<comment type="caution">
    <text evidence="8">The sequence shown here is derived from an EMBL/GenBank/DDBJ whole genome shotgun (WGS) entry which is preliminary data.</text>
</comment>
<dbReference type="GeneID" id="64659076"/>
<evidence type="ECO:0000256" key="2">
    <source>
        <dbReference type="ARBA" id="ARBA00022801"/>
    </source>
</evidence>
<reference evidence="8" key="1">
    <citation type="journal article" date="2020" name="New Phytol.">
        <title>Comparative genomics reveals dynamic genome evolution in host specialist ectomycorrhizal fungi.</title>
        <authorList>
            <person name="Lofgren L.A."/>
            <person name="Nguyen N.H."/>
            <person name="Vilgalys R."/>
            <person name="Ruytinx J."/>
            <person name="Liao H.L."/>
            <person name="Branco S."/>
            <person name="Kuo A."/>
            <person name="LaButti K."/>
            <person name="Lipzen A."/>
            <person name="Andreopoulos W."/>
            <person name="Pangilinan J."/>
            <person name="Riley R."/>
            <person name="Hundley H."/>
            <person name="Na H."/>
            <person name="Barry K."/>
            <person name="Grigoriev I.V."/>
            <person name="Stajich J.E."/>
            <person name="Kennedy P.G."/>
        </authorList>
    </citation>
    <scope>NUCLEOTIDE SEQUENCE</scope>
    <source>
        <strain evidence="8">FC203</strain>
    </source>
</reference>
<keyword evidence="9" id="KW-1185">Reference proteome</keyword>
<keyword evidence="3 5" id="KW-0347">Helicase</keyword>
<evidence type="ECO:0000256" key="1">
    <source>
        <dbReference type="ARBA" id="ARBA00022741"/>
    </source>
</evidence>
<sequence length="2200" mass="250849">MLDLLSTDRIVDEAGLRAALYHLGTISSSGATALQATVEHMLSSPHVFAYIISVWDRREAMISQIMTDFPTKIQEYPASIARKMLDSLSMYFLALPAESLAADVSRNISRHRGFIEGALPVLCTLGTMKFTGTGSSEDEIDLFDIESDYGFIKRKVPQKMRKRNRLKVHTAIDTSLFVRLGVVVPLTSEAAASLSTHILAELKDVLSFYFSLLRRTELAGDIKALLLPNVGESAKDVAPEVSSTEDVESPTKRPNAYPMVQPMKAALYFDNADGFGEWRILISTEASKNLREFRGADEKIFRIIVKKIKQLSNGHFSEDNHKRLNGPDAGIPIHEAKMTRDLRLVYQIDCVLDQDGESERQVIKVYGIYTHAQLGRIWDALGRHLARKGREYRRRCIFRNRPVISNDSVILPASFPPAELEPEFSGSPLDLSDKDMDRLHSLLVLEKYVTFSQAFLQGLIANQDVQHVFILTPQEQKIVECTTSCYVLGRSGTGKTTTMLFKILGIQRAWEMSAVDMPKPRQIFVTKSRVLATKVEEYFTKLLESLALAGYTLEELAKMKAQSVQEGLVDLDDLPDSQMNIPMKYSELDDKHFPLFVTFDRLSKMIAADMLSKDVPETRDSAGLFFNVDDAEAHDSFVTYDVFANQYWPHFPQNLTKNLNPWLVFSEFMGIVKGSEHALTCPEGVLDRPNYLRLPHRSNPNFANQRGILYDIFEYYTKIKKQRRHHDVADRTHAVLKVLRSQRFPGQQIDYLYVDEAQDNLLIDALFLRQLCRNPDGLFWAGDTAQTISAGSSFRFDDLKAFLYRVEQQQNTSVNSAGACLHQPTMFQLAINYRSHGGIVNCAHSVIELITKFWPNTIDNLRPERGVVDGLKPVFFTGWDKDTVRYEQFLFGASGSHIEFGAQQCILVRDDAARQKLREQVGEIGLIMTLYESKGLEFNDVLLYNFFEDSVIDLSRWRIVLNGVEGQEHAPNFDRDETRYAGVCSELKLLYVGITRARKNMWIVDKSDKSDPMRIFWTSRNQVQNCTPGTDVPHLAVSSTPEEWASFGRSLFSHKRYSQAIHCFERANLRREVNVCKAYQLREVARSSVGVAILSDQKRAFNLAADAFTDCGAIATGNQKLQYYRNSADCYIRAGDDIKAAEAYINAEEFEQAAKRYRKAGRFDKTLHVLGGHSMNIPEETKAELWTVCRLFYCSRNNTKAPLPLFSTFDEELEFLEDYDLDFARASLLESHSRYYEAAELHLSENRPLEAVRAFIKDSDNGNSTIRAAETILEYFWRKCSFRITAKTVADEPIRHFIALADQLETNKLTLATRDLISMFRTILCGNHEPLRNLALSLHGNNNQPAALLCLDHVFSRTTDIRTFAVEEMQRFLQQFHAYARLLYLILTIPDPMDSEHRGIQRLFSIVQLSGDEFLIPDGTFLHNCVMETRQGITWVTEHPSGYTASRRNVTQLLQGSIRTILKDKVSEIDAMCCKSPVFSQCLPFLMSGVCRRDNCPQEHVTVSKLDRQYYNNRVAIHIWQILILQFMYSAHPYIERRNRYVWSAQTNHFISMRDWLKHLYEAINPPFFIQGSPADLDISLMPLRLDGMKVVKLWIRESFYSLDPFYTQAEFLTALMGITSLSFAFDRNDAPVYISRAKCTVSGPLELFRKGDNRYMVHDLLSSYQGATRSSISSGILYLLHVLDNRLYANLSVLCDCIEDICSAFVIKYRMDPDFNKFPLHDVVLPCSWLLLPHKFTAEKDTKLFLMGKLLDEIARLVEALRVEVGMEFLWLNHTRFTPILRNVFISRICRVLCLSTCTVSFSFQNGLDTELDSLVAHNIRNRFMREKVDKIILSLHKNNPPWRPANYRKLVDDVAKYMTPGRMPPSDVYLRALLALDNNKGVSNLVHLVHKTMSQHGRGVVPRLVYEKIIEIPHLLSSYAVIAQSTLRVEAPAFVPRIGHSKDQAEVIQHDEKETTEHQPQEFDGEEAKEEEDIATNVDAETRDTSESVDEAVTSLAPDFDESLRSNGPSVEEQKAACNIQNAYRRYVGRRSSRAVNAEIDAIFTTCLKQTRSSECRPGYYQLLFLGPLPHLLVCLERGISLTHAAKAKMKGLLNKESHEKLEELGKQRNEIATLFKKGLELRKQLEPSSLAHRARDIDALKCGVQKVKEFMQRVPGSMQDMQSDFQIAYKGIVAEKKVHARKEKEKPILNVEDIDDY</sequence>
<evidence type="ECO:0000256" key="6">
    <source>
        <dbReference type="SAM" id="MobiDB-lite"/>
    </source>
</evidence>
<dbReference type="PROSITE" id="PS50096">
    <property type="entry name" value="IQ"/>
    <property type="match status" value="1"/>
</dbReference>
<dbReference type="EMBL" id="JABBWK010000001">
    <property type="protein sequence ID" value="KAG1908593.1"/>
    <property type="molecule type" value="Genomic_DNA"/>
</dbReference>
<dbReference type="GO" id="GO:0004386">
    <property type="term" value="F:helicase activity"/>
    <property type="evidence" value="ECO:0007669"/>
    <property type="project" value="UniProtKB-UniRule"/>
</dbReference>
<dbReference type="RefSeq" id="XP_041234168.1">
    <property type="nucleotide sequence ID" value="XM_041364778.1"/>
</dbReference>
<keyword evidence="2 5" id="KW-0378">Hydrolase</keyword>
<dbReference type="SUPFAM" id="SSF52540">
    <property type="entry name" value="P-loop containing nucleoside triphosphate hydrolases"/>
    <property type="match status" value="1"/>
</dbReference>
<evidence type="ECO:0000256" key="4">
    <source>
        <dbReference type="ARBA" id="ARBA00022840"/>
    </source>
</evidence>